<organism evidence="2 3">
    <name type="scientific">Nesidiocoris tenuis</name>
    <dbReference type="NCBI Taxonomy" id="355587"/>
    <lineage>
        <taxon>Eukaryota</taxon>
        <taxon>Metazoa</taxon>
        <taxon>Ecdysozoa</taxon>
        <taxon>Arthropoda</taxon>
        <taxon>Hexapoda</taxon>
        <taxon>Insecta</taxon>
        <taxon>Pterygota</taxon>
        <taxon>Neoptera</taxon>
        <taxon>Paraneoptera</taxon>
        <taxon>Hemiptera</taxon>
        <taxon>Heteroptera</taxon>
        <taxon>Panheteroptera</taxon>
        <taxon>Cimicomorpha</taxon>
        <taxon>Miridae</taxon>
        <taxon>Dicyphina</taxon>
        <taxon>Nesidiocoris</taxon>
    </lineage>
</organism>
<evidence type="ECO:0000313" key="3">
    <source>
        <dbReference type="Proteomes" id="UP000479000"/>
    </source>
</evidence>
<dbReference type="AlphaFoldDB" id="A0A6H5GAB9"/>
<accession>A0A6H5GAB9</accession>
<name>A0A6H5GAB9_9HEMI</name>
<evidence type="ECO:0000256" key="1">
    <source>
        <dbReference type="SAM" id="MobiDB-lite"/>
    </source>
</evidence>
<protein>
    <submittedName>
        <fullName evidence="2">Uncharacterized protein</fullName>
    </submittedName>
</protein>
<keyword evidence="3" id="KW-1185">Reference proteome</keyword>
<feature type="compositionally biased region" description="Basic and acidic residues" evidence="1">
    <location>
        <begin position="24"/>
        <end position="36"/>
    </location>
</feature>
<reference evidence="2 3" key="1">
    <citation type="submission" date="2020-02" db="EMBL/GenBank/DDBJ databases">
        <authorList>
            <person name="Ferguson B K."/>
        </authorList>
    </citation>
    <scope>NUCLEOTIDE SEQUENCE [LARGE SCALE GENOMIC DNA]</scope>
</reference>
<proteinExistence type="predicted"/>
<gene>
    <name evidence="2" type="ORF">NTEN_LOCUS5008</name>
</gene>
<dbReference type="Proteomes" id="UP000479000">
    <property type="component" value="Unassembled WGS sequence"/>
</dbReference>
<feature type="region of interest" description="Disordered" evidence="1">
    <location>
        <begin position="24"/>
        <end position="82"/>
    </location>
</feature>
<evidence type="ECO:0000313" key="2">
    <source>
        <dbReference type="EMBL" id="CAA9998725.1"/>
    </source>
</evidence>
<dbReference type="EMBL" id="CADCXU010007312">
    <property type="protein sequence ID" value="CAA9998725.1"/>
    <property type="molecule type" value="Genomic_DNA"/>
</dbReference>
<sequence>MNVLEVYGKFNAESKNALKSGIREVRAAARPADGRSRPGRPHSRRERLGPLVRRSRPGPAIRSGSGTELRSGAASVDRRRSRGVAFAEKYL</sequence>